<keyword evidence="4" id="KW-0963">Cytoplasm</keyword>
<keyword evidence="7" id="KW-0576">Peroxisome</keyword>
<dbReference type="EMBL" id="KQ257454">
    <property type="protein sequence ID" value="KND01778.1"/>
    <property type="molecule type" value="Genomic_DNA"/>
</dbReference>
<gene>
    <name evidence="9" type="ORF">SPPG_03570</name>
</gene>
<dbReference type="PROSITE" id="PS50293">
    <property type="entry name" value="TPR_REGION"/>
    <property type="match status" value="1"/>
</dbReference>
<dbReference type="PANTHER" id="PTHR10130:SF0">
    <property type="entry name" value="GH08708P"/>
    <property type="match status" value="1"/>
</dbReference>
<evidence type="ECO:0000256" key="2">
    <source>
        <dbReference type="ARBA" id="ARBA00004496"/>
    </source>
</evidence>
<evidence type="ECO:0000256" key="6">
    <source>
        <dbReference type="ARBA" id="ARBA00022803"/>
    </source>
</evidence>
<accession>A0A0L0HL47</accession>
<evidence type="ECO:0000256" key="4">
    <source>
        <dbReference type="ARBA" id="ARBA00022490"/>
    </source>
</evidence>
<dbReference type="GO" id="GO:0005829">
    <property type="term" value="C:cytosol"/>
    <property type="evidence" value="ECO:0007669"/>
    <property type="project" value="TreeGrafter"/>
</dbReference>
<dbReference type="VEuPathDB" id="FungiDB:SPPG_03570"/>
<organism evidence="9 10">
    <name type="scientific">Spizellomyces punctatus (strain DAOM BR117)</name>
    <dbReference type="NCBI Taxonomy" id="645134"/>
    <lineage>
        <taxon>Eukaryota</taxon>
        <taxon>Fungi</taxon>
        <taxon>Fungi incertae sedis</taxon>
        <taxon>Chytridiomycota</taxon>
        <taxon>Chytridiomycota incertae sedis</taxon>
        <taxon>Chytridiomycetes</taxon>
        <taxon>Spizellomycetales</taxon>
        <taxon>Spizellomycetaceae</taxon>
        <taxon>Spizellomyces</taxon>
    </lineage>
</organism>
<dbReference type="RefSeq" id="XP_016609817.1">
    <property type="nucleotide sequence ID" value="XM_016751833.1"/>
</dbReference>
<comment type="subcellular location">
    <subcellularLocation>
        <location evidence="2">Cytoplasm</location>
    </subcellularLocation>
    <subcellularLocation>
        <location evidence="1">Peroxisome</location>
    </subcellularLocation>
</comment>
<evidence type="ECO:0000256" key="5">
    <source>
        <dbReference type="ARBA" id="ARBA00022737"/>
    </source>
</evidence>
<evidence type="ECO:0000256" key="7">
    <source>
        <dbReference type="ARBA" id="ARBA00023140"/>
    </source>
</evidence>
<evidence type="ECO:0000256" key="1">
    <source>
        <dbReference type="ARBA" id="ARBA00004275"/>
    </source>
</evidence>
<keyword evidence="10" id="KW-1185">Reference proteome</keyword>
<dbReference type="GO" id="GO:0005778">
    <property type="term" value="C:peroxisomal membrane"/>
    <property type="evidence" value="ECO:0007669"/>
    <property type="project" value="TreeGrafter"/>
</dbReference>
<dbReference type="GO" id="GO:0016560">
    <property type="term" value="P:protein import into peroxisome matrix, docking"/>
    <property type="evidence" value="ECO:0007669"/>
    <property type="project" value="TreeGrafter"/>
</dbReference>
<protein>
    <submittedName>
        <fullName evidence="9">Uncharacterized protein</fullName>
    </submittedName>
</protein>
<sequence length="569" mass="62719">MSGLQALVGSGAECSGGNSISQFVKQLDRNHAVEQDVFRPEETHEQFHPRLARGRVEFDEKEFVDEFLNGGGREHVHDQRLFGVVPNLESELGRIGPTDWAADFESFQHIHGGGGDAGFEAAFNRALQHAPESGWANEFVQGAPLAENEVFERAFSQQHHAALEDAFSREFAAVHDTLIKGKGKAPALGNDEIAWEEEFAKRFNQDPDMDKLGKLFQQYDLGTDAVKDWESEYEDFQISNASDAWGQDEVTDPDPVTAPCAPYVFESNNPYLSHADPMAEGQRILDAGGSLSAAALAFEAAVQRDPDNSEGWALLGITQAENEKEGPAIAALQRSVQTDPTNLKALMALAVSYTNEGQEIEAYATLERWLKTQYPSIASMQPATSYTDKEILHTHVTNLFLEAARQGPSASQTPTTAEIDPDIQIGLGVLFYNSSDFTKAIDCFTSALSLRPNDYLLWNRLGATLANSGRSEEAIDAYYKALELKPRFVRGRYNLGVSCINVGCYKEAVEHLLGALSMHVVGDQGGGENVSGNLWETLRRAFILMDRRDLAEKAHTGQDVSLFKDEFEF</sequence>
<feature type="repeat" description="TPR" evidence="8">
    <location>
        <begin position="455"/>
        <end position="488"/>
    </location>
</feature>
<dbReference type="Proteomes" id="UP000053201">
    <property type="component" value="Unassembled WGS sequence"/>
</dbReference>
<comment type="similarity">
    <text evidence="3">Belongs to the peroxisomal targeting signal receptor family.</text>
</comment>
<evidence type="ECO:0000313" key="9">
    <source>
        <dbReference type="EMBL" id="KND01778.1"/>
    </source>
</evidence>
<dbReference type="SUPFAM" id="SSF48452">
    <property type="entry name" value="TPR-like"/>
    <property type="match status" value="1"/>
</dbReference>
<dbReference type="OrthoDB" id="10006023at2759"/>
<keyword evidence="6 8" id="KW-0802">TPR repeat</keyword>
<dbReference type="InterPro" id="IPR011990">
    <property type="entry name" value="TPR-like_helical_dom_sf"/>
</dbReference>
<dbReference type="PANTHER" id="PTHR10130">
    <property type="entry name" value="PEROXISOMAL TARGETING SIGNAL 1 RECEPTOR PEX5"/>
    <property type="match status" value="1"/>
</dbReference>
<dbReference type="GeneID" id="27687078"/>
<feature type="repeat" description="TPR" evidence="8">
    <location>
        <begin position="421"/>
        <end position="454"/>
    </location>
</feature>
<evidence type="ECO:0000256" key="8">
    <source>
        <dbReference type="PROSITE-ProRule" id="PRU00339"/>
    </source>
</evidence>
<evidence type="ECO:0000256" key="3">
    <source>
        <dbReference type="ARBA" id="ARBA00005348"/>
    </source>
</evidence>
<dbReference type="eggNOG" id="KOG1125">
    <property type="taxonomic scope" value="Eukaryota"/>
</dbReference>
<dbReference type="OMA" id="FDWANEY"/>
<dbReference type="InParanoid" id="A0A0L0HL47"/>
<dbReference type="InterPro" id="IPR019734">
    <property type="entry name" value="TPR_rpt"/>
</dbReference>
<dbReference type="Gene3D" id="1.25.40.10">
    <property type="entry name" value="Tetratricopeptide repeat domain"/>
    <property type="match status" value="1"/>
</dbReference>
<dbReference type="InterPro" id="IPR024111">
    <property type="entry name" value="PEX5/PEX5L"/>
</dbReference>
<reference evidence="9 10" key="1">
    <citation type="submission" date="2009-08" db="EMBL/GenBank/DDBJ databases">
        <title>The Genome Sequence of Spizellomyces punctatus strain DAOM BR117.</title>
        <authorList>
            <consortium name="The Broad Institute Genome Sequencing Platform"/>
            <person name="Russ C."/>
            <person name="Cuomo C."/>
            <person name="Shea T."/>
            <person name="Young S.K."/>
            <person name="Zeng Q."/>
            <person name="Koehrsen M."/>
            <person name="Haas B."/>
            <person name="Borodovsky M."/>
            <person name="Guigo R."/>
            <person name="Alvarado L."/>
            <person name="Berlin A."/>
            <person name="Bochicchio J."/>
            <person name="Borenstein D."/>
            <person name="Chapman S."/>
            <person name="Chen Z."/>
            <person name="Engels R."/>
            <person name="Freedman E."/>
            <person name="Gellesch M."/>
            <person name="Goldberg J."/>
            <person name="Griggs A."/>
            <person name="Gujja S."/>
            <person name="Heiman D."/>
            <person name="Hepburn T."/>
            <person name="Howarth C."/>
            <person name="Jen D."/>
            <person name="Larson L."/>
            <person name="Lewis B."/>
            <person name="Mehta T."/>
            <person name="Park D."/>
            <person name="Pearson M."/>
            <person name="Roberts A."/>
            <person name="Saif S."/>
            <person name="Shenoy N."/>
            <person name="Sisk P."/>
            <person name="Stolte C."/>
            <person name="Sykes S."/>
            <person name="Thomson T."/>
            <person name="Walk T."/>
            <person name="White J."/>
            <person name="Yandava C."/>
            <person name="Burger G."/>
            <person name="Gray M.W."/>
            <person name="Holland P.W.H."/>
            <person name="King N."/>
            <person name="Lang F.B.F."/>
            <person name="Roger A.J."/>
            <person name="Ruiz-Trillo I."/>
            <person name="Lander E."/>
            <person name="Nusbaum C."/>
        </authorList>
    </citation>
    <scope>NUCLEOTIDE SEQUENCE [LARGE SCALE GENOMIC DNA]</scope>
    <source>
        <strain evidence="9 10">DAOM BR117</strain>
    </source>
</reference>
<dbReference type="Pfam" id="PF13432">
    <property type="entry name" value="TPR_16"/>
    <property type="match status" value="1"/>
</dbReference>
<name>A0A0L0HL47_SPIPD</name>
<dbReference type="FunCoup" id="A0A0L0HL47">
    <property type="interactions" value="82"/>
</dbReference>
<dbReference type="STRING" id="645134.A0A0L0HL47"/>
<keyword evidence="5" id="KW-0677">Repeat</keyword>
<dbReference type="Pfam" id="PF00515">
    <property type="entry name" value="TPR_1"/>
    <property type="match status" value="1"/>
</dbReference>
<proteinExistence type="inferred from homology"/>
<dbReference type="AlphaFoldDB" id="A0A0L0HL47"/>
<dbReference type="SMART" id="SM00028">
    <property type="entry name" value="TPR"/>
    <property type="match status" value="4"/>
</dbReference>
<dbReference type="GO" id="GO:0005052">
    <property type="term" value="F:peroxisome matrix targeting signal-1 binding"/>
    <property type="evidence" value="ECO:0007669"/>
    <property type="project" value="TreeGrafter"/>
</dbReference>
<evidence type="ECO:0000313" key="10">
    <source>
        <dbReference type="Proteomes" id="UP000053201"/>
    </source>
</evidence>
<dbReference type="PROSITE" id="PS50005">
    <property type="entry name" value="TPR"/>
    <property type="match status" value="2"/>
</dbReference>